<dbReference type="NCBIfam" id="NF003211">
    <property type="entry name" value="PRK04173.1"/>
    <property type="match status" value="1"/>
</dbReference>
<dbReference type="GO" id="GO:0006426">
    <property type="term" value="P:glycyl-tRNA aminoacylation"/>
    <property type="evidence" value="ECO:0007669"/>
    <property type="project" value="UniProtKB-UniRule"/>
</dbReference>
<dbReference type="GO" id="GO:1990742">
    <property type="term" value="C:microvesicle"/>
    <property type="evidence" value="ECO:0007669"/>
    <property type="project" value="UniProtKB-ARBA"/>
</dbReference>
<comment type="similarity">
    <text evidence="1 8">Belongs to the class-II aminoacyl-tRNA synthetase family.</text>
</comment>
<keyword evidence="3 8" id="KW-0436">Ligase</keyword>
<comment type="function">
    <text evidence="8">Catalyzes the attachment of glycine to tRNA(Gly).</text>
</comment>
<keyword evidence="2 8" id="KW-0963">Cytoplasm</keyword>
<evidence type="ECO:0000256" key="4">
    <source>
        <dbReference type="ARBA" id="ARBA00022741"/>
    </source>
</evidence>
<feature type="binding site" evidence="8">
    <location>
        <begin position="211"/>
        <end position="215"/>
    </location>
    <ligand>
        <name>substrate</name>
    </ligand>
</feature>
<keyword evidence="6 8" id="KW-0648">Protein biosynthesis</keyword>
<keyword evidence="4 8" id="KW-0547">Nucleotide-binding</keyword>
<feature type="binding site" evidence="8">
    <location>
        <begin position="321"/>
        <end position="325"/>
    </location>
    <ligand>
        <name>substrate</name>
    </ligand>
</feature>
<dbReference type="GO" id="GO:0015966">
    <property type="term" value="P:diadenosine tetraphosphate biosynthetic process"/>
    <property type="evidence" value="ECO:0007669"/>
    <property type="project" value="UniProtKB-ARBA"/>
</dbReference>
<feature type="domain" description="Aminoacyl-transfer RNA synthetases class-II family profile" evidence="9">
    <location>
        <begin position="144"/>
        <end position="360"/>
    </location>
</feature>
<evidence type="ECO:0000256" key="8">
    <source>
        <dbReference type="HAMAP-Rule" id="MF_00253"/>
    </source>
</evidence>
<dbReference type="Gene3D" id="3.30.930.10">
    <property type="entry name" value="Bira Bifunctional Protein, Domain 2"/>
    <property type="match status" value="1"/>
</dbReference>
<accession>A0A2K9CE52</accession>
<evidence type="ECO:0000313" key="11">
    <source>
        <dbReference type="Proteomes" id="UP000233419"/>
    </source>
</evidence>
<dbReference type="SUPFAM" id="SSF55681">
    <property type="entry name" value="Class II aaRS and biotin synthetases"/>
    <property type="match status" value="1"/>
</dbReference>
<dbReference type="InterPro" id="IPR002315">
    <property type="entry name" value="tRNA-synt_gly"/>
</dbReference>
<feature type="binding site" evidence="8">
    <location>
        <position position="164"/>
    </location>
    <ligand>
        <name>substrate</name>
    </ligand>
</feature>
<evidence type="ECO:0000256" key="3">
    <source>
        <dbReference type="ARBA" id="ARBA00022598"/>
    </source>
</evidence>
<dbReference type="InterPro" id="IPR022961">
    <property type="entry name" value="Gly_tRNA_ligase_bac"/>
</dbReference>
<organism evidence="10 11">
    <name type="scientific">Mesoplasma syrphidae</name>
    <dbReference type="NCBI Taxonomy" id="225999"/>
    <lineage>
        <taxon>Bacteria</taxon>
        <taxon>Bacillati</taxon>
        <taxon>Mycoplasmatota</taxon>
        <taxon>Mollicutes</taxon>
        <taxon>Entomoplasmatales</taxon>
        <taxon>Entomoplasmataceae</taxon>
        <taxon>Mesoplasma</taxon>
    </lineage>
</organism>
<proteinExistence type="inferred from homology"/>
<name>A0A2K9CE52_9MOLU</name>
<dbReference type="EMBL" id="CP025257">
    <property type="protein sequence ID" value="AUF83924.1"/>
    <property type="molecule type" value="Genomic_DNA"/>
</dbReference>
<evidence type="ECO:0000259" key="9">
    <source>
        <dbReference type="PROSITE" id="PS50862"/>
    </source>
</evidence>
<comment type="subunit">
    <text evidence="8">Homodimer.</text>
</comment>
<dbReference type="FunFam" id="3.40.50.800:FF:000002">
    <property type="entry name" value="Glycine--tRNA ligase"/>
    <property type="match status" value="1"/>
</dbReference>
<dbReference type="InterPro" id="IPR027031">
    <property type="entry name" value="Gly-tRNA_synthase/POLG2"/>
</dbReference>
<dbReference type="GO" id="GO:0004081">
    <property type="term" value="F:bis(5'-nucleosyl)-tetraphosphatase (asymmetrical) activity"/>
    <property type="evidence" value="ECO:0007669"/>
    <property type="project" value="UniProtKB-ARBA"/>
</dbReference>
<dbReference type="PROSITE" id="PS50862">
    <property type="entry name" value="AA_TRNA_LIGASE_II"/>
    <property type="match status" value="1"/>
</dbReference>
<feature type="binding site" evidence="8">
    <location>
        <position position="94"/>
    </location>
    <ligand>
        <name>substrate</name>
    </ligand>
</feature>
<dbReference type="InterPro" id="IPR006195">
    <property type="entry name" value="aa-tRNA-synth_II"/>
</dbReference>
<keyword evidence="5 8" id="KW-0067">ATP-binding</keyword>
<keyword evidence="7 8" id="KW-0030">Aminoacyl-tRNA synthetase</keyword>
<evidence type="ECO:0000256" key="5">
    <source>
        <dbReference type="ARBA" id="ARBA00022840"/>
    </source>
</evidence>
<sequence length="455" mass="52998">MEEMINHLKTQGFVFQGSEIYGGLANSWDYGPLGAEIKTKLKAEWWNYFVKKNPMNIGLDSSIILNSKVWKASGHIDGFNDPLIDCKKCGSRWRADKLIEEFDETVISGAMTNLEMEDYIKEHQIKCSKCGETNFTNIRKFALMFKTNQGVLEDESSAVFLRPETAQGIFINFKNSQRSLRKKLPFGIGQIGKSFRNEITPGNFIFRTREFEQMELEFFYNPNDGENWFEYWMEKVETFLTEKIQIDKKNYRIRKHENDELAHYSNQTSDIEFKFPFGWGELWGIADRGNFDLNAHQSSSGQDLTYLDPLSNQKILANVIEPSVGVERMMLAIMWQAYTVEQLEANNSRVVMKLPYSLVPYQVAIMPLQKQLIEPAKQLFEKLLVNFDATYDETGNVGKRYRRQDAIGTPFVITYDFDSLDDNKVTLRNRDSMLQERIEISQIEEYLKQKLKQKN</sequence>
<dbReference type="OrthoDB" id="9760853at2"/>
<dbReference type="InterPro" id="IPR004154">
    <property type="entry name" value="Anticodon-bd"/>
</dbReference>
<evidence type="ECO:0000256" key="6">
    <source>
        <dbReference type="ARBA" id="ARBA00022917"/>
    </source>
</evidence>
<gene>
    <name evidence="8" type="primary">glyQS</name>
    <name evidence="10" type="ORF">CXP39_02270</name>
</gene>
<dbReference type="GO" id="GO:0005829">
    <property type="term" value="C:cytosol"/>
    <property type="evidence" value="ECO:0007669"/>
    <property type="project" value="UniProtKB-ARBA"/>
</dbReference>
<keyword evidence="11" id="KW-1185">Reference proteome</keyword>
<dbReference type="GO" id="GO:0070062">
    <property type="term" value="C:extracellular exosome"/>
    <property type="evidence" value="ECO:0007669"/>
    <property type="project" value="UniProtKB-ARBA"/>
</dbReference>
<feature type="binding site" evidence="8">
    <location>
        <begin position="206"/>
        <end position="211"/>
    </location>
    <ligand>
        <name>ATP</name>
        <dbReference type="ChEBI" id="CHEBI:30616"/>
    </ligand>
</feature>
<protein>
    <recommendedName>
        <fullName evidence="8">Glycine--tRNA ligase</fullName>
        <ecNumber evidence="8">6.1.1.14</ecNumber>
    </recommendedName>
    <alternativeName>
        <fullName evidence="8">Glycyl-tRNA synthetase</fullName>
        <shortName evidence="8">GlyRS</shortName>
    </alternativeName>
</protein>
<comment type="subcellular location">
    <subcellularLocation>
        <location evidence="8">Cytoplasm</location>
    </subcellularLocation>
</comment>
<dbReference type="InterPro" id="IPR002314">
    <property type="entry name" value="aa-tRNA-synt_IIb"/>
</dbReference>
<dbReference type="InterPro" id="IPR045864">
    <property type="entry name" value="aa-tRNA-synth_II/BPL/LPL"/>
</dbReference>
<dbReference type="Gene3D" id="3.40.50.800">
    <property type="entry name" value="Anticodon-binding domain"/>
    <property type="match status" value="1"/>
</dbReference>
<dbReference type="SUPFAM" id="SSF52954">
    <property type="entry name" value="Class II aaRS ABD-related"/>
    <property type="match status" value="1"/>
</dbReference>
<dbReference type="AlphaFoldDB" id="A0A2K9CE52"/>
<dbReference type="NCBIfam" id="TIGR00389">
    <property type="entry name" value="glyS_dimeric"/>
    <property type="match status" value="1"/>
</dbReference>
<reference evidence="10 11" key="1">
    <citation type="submission" date="2017-12" db="EMBL/GenBank/DDBJ databases">
        <title>Mesoplasma syrphidae YJS, Complete Genome.</title>
        <authorList>
            <person name="Knight T.F."/>
            <person name="Citino T."/>
            <person name="Rubinstein R."/>
            <person name="Neuschaefer Z."/>
        </authorList>
    </citation>
    <scope>NUCLEOTIDE SEQUENCE [LARGE SCALE GENOMIC DNA]</scope>
    <source>
        <strain evidence="10 11">YJS</strain>
    </source>
</reference>
<dbReference type="EC" id="6.1.1.14" evidence="8"/>
<comment type="catalytic activity">
    <reaction evidence="8">
        <text>tRNA(Gly) + glycine + ATP = glycyl-tRNA(Gly) + AMP + diphosphate</text>
        <dbReference type="Rhea" id="RHEA:16013"/>
        <dbReference type="Rhea" id="RHEA-COMP:9664"/>
        <dbReference type="Rhea" id="RHEA-COMP:9683"/>
        <dbReference type="ChEBI" id="CHEBI:30616"/>
        <dbReference type="ChEBI" id="CHEBI:33019"/>
        <dbReference type="ChEBI" id="CHEBI:57305"/>
        <dbReference type="ChEBI" id="CHEBI:78442"/>
        <dbReference type="ChEBI" id="CHEBI:78522"/>
        <dbReference type="ChEBI" id="CHEBI:456215"/>
        <dbReference type="EC" id="6.1.1.14"/>
    </reaction>
</comment>
<dbReference type="GO" id="GO:0005524">
    <property type="term" value="F:ATP binding"/>
    <property type="evidence" value="ECO:0007669"/>
    <property type="project" value="UniProtKB-UniRule"/>
</dbReference>
<dbReference type="HAMAP" id="MF_00253_B">
    <property type="entry name" value="Gly_tRNA_synth_B"/>
    <property type="match status" value="1"/>
</dbReference>
<evidence type="ECO:0000256" key="7">
    <source>
        <dbReference type="ARBA" id="ARBA00023146"/>
    </source>
</evidence>
<feature type="binding site" evidence="8">
    <location>
        <begin position="281"/>
        <end position="282"/>
    </location>
    <ligand>
        <name>ATP</name>
        <dbReference type="ChEBI" id="CHEBI:30616"/>
    </ligand>
</feature>
<dbReference type="Proteomes" id="UP000233419">
    <property type="component" value="Chromosome"/>
</dbReference>
<dbReference type="GO" id="GO:0004820">
    <property type="term" value="F:glycine-tRNA ligase activity"/>
    <property type="evidence" value="ECO:0007669"/>
    <property type="project" value="UniProtKB-UniRule"/>
</dbReference>
<dbReference type="PANTHER" id="PTHR10745">
    <property type="entry name" value="GLYCYL-TRNA SYNTHETASE/DNA POLYMERASE SUBUNIT GAMMA-2"/>
    <property type="match status" value="1"/>
</dbReference>
<dbReference type="InterPro" id="IPR033731">
    <property type="entry name" value="GlyRS-like_core"/>
</dbReference>
<evidence type="ECO:0000313" key="10">
    <source>
        <dbReference type="EMBL" id="AUF83924.1"/>
    </source>
</evidence>
<dbReference type="PANTHER" id="PTHR10745:SF8">
    <property type="entry name" value="DNA POLYMERASE SUBUNIT GAMMA-2, MITOCHONDRIAL"/>
    <property type="match status" value="1"/>
</dbReference>
<feature type="binding site" evidence="8">
    <location>
        <begin position="196"/>
        <end position="198"/>
    </location>
    <ligand>
        <name>ATP</name>
        <dbReference type="ChEBI" id="CHEBI:30616"/>
    </ligand>
</feature>
<dbReference type="PRINTS" id="PR01043">
    <property type="entry name" value="TRNASYNTHGLY"/>
</dbReference>
<evidence type="ECO:0000256" key="1">
    <source>
        <dbReference type="ARBA" id="ARBA00008226"/>
    </source>
</evidence>
<dbReference type="Pfam" id="PF00587">
    <property type="entry name" value="tRNA-synt_2b"/>
    <property type="match status" value="1"/>
</dbReference>
<dbReference type="KEGG" id="msyr:CXP39_02270"/>
<dbReference type="Pfam" id="PF03129">
    <property type="entry name" value="HGTP_anticodon"/>
    <property type="match status" value="1"/>
</dbReference>
<feature type="binding site" evidence="8">
    <location>
        <begin position="325"/>
        <end position="328"/>
    </location>
    <ligand>
        <name>ATP</name>
        <dbReference type="ChEBI" id="CHEBI:30616"/>
    </ligand>
</feature>
<dbReference type="InterPro" id="IPR036621">
    <property type="entry name" value="Anticodon-bd_dom_sf"/>
</dbReference>
<evidence type="ECO:0000256" key="2">
    <source>
        <dbReference type="ARBA" id="ARBA00022490"/>
    </source>
</evidence>
<dbReference type="CDD" id="cd00774">
    <property type="entry name" value="GlyRS-like_core"/>
    <property type="match status" value="1"/>
</dbReference>